<evidence type="ECO:0000256" key="2">
    <source>
        <dbReference type="SAM" id="Phobius"/>
    </source>
</evidence>
<protein>
    <recommendedName>
        <fullName evidence="5">Transmembrane protein</fullName>
    </recommendedName>
</protein>
<dbReference type="Gene3D" id="2.60.120.260">
    <property type="entry name" value="Galactose-binding domain-like"/>
    <property type="match status" value="2"/>
</dbReference>
<name>A0A5M3MBV8_CONPW</name>
<accession>A0A5M3MBV8</accession>
<comment type="caution">
    <text evidence="3">The sequence shown here is derived from an EMBL/GenBank/DDBJ whole genome shotgun (WGS) entry which is preliminary data.</text>
</comment>
<keyword evidence="4" id="KW-1185">Reference proteome</keyword>
<evidence type="ECO:0000256" key="1">
    <source>
        <dbReference type="SAM" id="MobiDB-lite"/>
    </source>
</evidence>
<evidence type="ECO:0008006" key="5">
    <source>
        <dbReference type="Google" id="ProtNLM"/>
    </source>
</evidence>
<gene>
    <name evidence="3" type="ORF">CONPUDRAFT_158515</name>
</gene>
<organism evidence="3 4">
    <name type="scientific">Coniophora puteana (strain RWD-64-598)</name>
    <name type="common">Brown rot fungus</name>
    <dbReference type="NCBI Taxonomy" id="741705"/>
    <lineage>
        <taxon>Eukaryota</taxon>
        <taxon>Fungi</taxon>
        <taxon>Dikarya</taxon>
        <taxon>Basidiomycota</taxon>
        <taxon>Agaricomycotina</taxon>
        <taxon>Agaricomycetes</taxon>
        <taxon>Agaricomycetidae</taxon>
        <taxon>Boletales</taxon>
        <taxon>Coniophorineae</taxon>
        <taxon>Coniophoraceae</taxon>
        <taxon>Coniophora</taxon>
    </lineage>
</organism>
<feature type="region of interest" description="Disordered" evidence="1">
    <location>
        <begin position="359"/>
        <end position="445"/>
    </location>
</feature>
<dbReference type="RefSeq" id="XP_007773707.1">
    <property type="nucleotide sequence ID" value="XM_007775517.1"/>
</dbReference>
<dbReference type="KEGG" id="cput:CONPUDRAFT_158515"/>
<dbReference type="OMA" id="YDQAVEP"/>
<evidence type="ECO:0000313" key="4">
    <source>
        <dbReference type="Proteomes" id="UP000053558"/>
    </source>
</evidence>
<sequence>MPTITTFVDDQSPLITYSGAWSSGPSTEPALADYYYLGTYSFSSDPSQYATFSFNGTGLGVYGGKRNNHGLYSVVVDGETYIGNGNTSTYEWQTALYSNQSGMAQGMHTATMGSAVKGSLFGLDFVTWETEVGNDDQKLVSVMVQDTDPSFDYQDTGAWSGAPENGYMFNRGTGHTTSTENASATLTFTFDPRLMIYVGDVINLYGSVGTNNGQYSVVMDGEAPVTYIATRPWNLYQVMIYHASNLGPGEHRLTVTNLPNGGSQNLAIDYAEVMVLIDDSDTTCFSGTSGIETQMHTSSTRPSAGTIAGLVVLGATTVLALSALFWLWRRWKLSEDRYTNLYRNFAQREPRGMRFASAATTSLDTGDPTFRNRSSVSDAARRDSPDDNDPFGYDTGADSSTPFYHSDATGEAHDIELQRRHSTSTAHYTGLPEYTSDIYERANQT</sequence>
<evidence type="ECO:0000313" key="3">
    <source>
        <dbReference type="EMBL" id="EIW76496.1"/>
    </source>
</evidence>
<dbReference type="AlphaFoldDB" id="A0A5M3MBV8"/>
<dbReference type="OrthoDB" id="2564234at2759"/>
<keyword evidence="2" id="KW-0812">Transmembrane</keyword>
<reference evidence="4" key="1">
    <citation type="journal article" date="2012" name="Science">
        <title>The Paleozoic origin of enzymatic lignin decomposition reconstructed from 31 fungal genomes.</title>
        <authorList>
            <person name="Floudas D."/>
            <person name="Binder M."/>
            <person name="Riley R."/>
            <person name="Barry K."/>
            <person name="Blanchette R.A."/>
            <person name="Henrissat B."/>
            <person name="Martinez A.T."/>
            <person name="Otillar R."/>
            <person name="Spatafora J.W."/>
            <person name="Yadav J.S."/>
            <person name="Aerts A."/>
            <person name="Benoit I."/>
            <person name="Boyd A."/>
            <person name="Carlson A."/>
            <person name="Copeland A."/>
            <person name="Coutinho P.M."/>
            <person name="de Vries R.P."/>
            <person name="Ferreira P."/>
            <person name="Findley K."/>
            <person name="Foster B."/>
            <person name="Gaskell J."/>
            <person name="Glotzer D."/>
            <person name="Gorecki P."/>
            <person name="Heitman J."/>
            <person name="Hesse C."/>
            <person name="Hori C."/>
            <person name="Igarashi K."/>
            <person name="Jurgens J.A."/>
            <person name="Kallen N."/>
            <person name="Kersten P."/>
            <person name="Kohler A."/>
            <person name="Kuees U."/>
            <person name="Kumar T.K.A."/>
            <person name="Kuo A."/>
            <person name="LaButti K."/>
            <person name="Larrondo L.F."/>
            <person name="Lindquist E."/>
            <person name="Ling A."/>
            <person name="Lombard V."/>
            <person name="Lucas S."/>
            <person name="Lundell T."/>
            <person name="Martin R."/>
            <person name="McLaughlin D.J."/>
            <person name="Morgenstern I."/>
            <person name="Morin E."/>
            <person name="Murat C."/>
            <person name="Nagy L.G."/>
            <person name="Nolan M."/>
            <person name="Ohm R.A."/>
            <person name="Patyshakuliyeva A."/>
            <person name="Rokas A."/>
            <person name="Ruiz-Duenas F.J."/>
            <person name="Sabat G."/>
            <person name="Salamov A."/>
            <person name="Samejima M."/>
            <person name="Schmutz J."/>
            <person name="Slot J.C."/>
            <person name="St John F."/>
            <person name="Stenlid J."/>
            <person name="Sun H."/>
            <person name="Sun S."/>
            <person name="Syed K."/>
            <person name="Tsang A."/>
            <person name="Wiebenga A."/>
            <person name="Young D."/>
            <person name="Pisabarro A."/>
            <person name="Eastwood D.C."/>
            <person name="Martin F."/>
            <person name="Cullen D."/>
            <person name="Grigoriev I.V."/>
            <person name="Hibbett D.S."/>
        </authorList>
    </citation>
    <scope>NUCLEOTIDE SEQUENCE [LARGE SCALE GENOMIC DNA]</scope>
    <source>
        <strain evidence="4">RWD-64-598 SS2</strain>
    </source>
</reference>
<proteinExistence type="predicted"/>
<keyword evidence="2" id="KW-0472">Membrane</keyword>
<feature type="compositionally biased region" description="Basic and acidic residues" evidence="1">
    <location>
        <begin position="408"/>
        <end position="419"/>
    </location>
</feature>
<dbReference type="Proteomes" id="UP000053558">
    <property type="component" value="Unassembled WGS sequence"/>
</dbReference>
<feature type="transmembrane region" description="Helical" evidence="2">
    <location>
        <begin position="307"/>
        <end position="328"/>
    </location>
</feature>
<dbReference type="GeneID" id="19203928"/>
<dbReference type="EMBL" id="JH711586">
    <property type="protein sequence ID" value="EIW76496.1"/>
    <property type="molecule type" value="Genomic_DNA"/>
</dbReference>
<keyword evidence="2" id="KW-1133">Transmembrane helix</keyword>